<keyword evidence="2" id="KW-1185">Reference proteome</keyword>
<protein>
    <submittedName>
        <fullName evidence="1">Uncharacterized protein</fullName>
    </submittedName>
</protein>
<gene>
    <name evidence="1" type="ORF">G3M48_005572</name>
</gene>
<dbReference type="AlphaFoldDB" id="A0AAW0RS04"/>
<dbReference type="EMBL" id="JAAHCF010000371">
    <property type="protein sequence ID" value="KAK8144621.1"/>
    <property type="molecule type" value="Genomic_DNA"/>
</dbReference>
<sequence>MCLRLFLTDHGWEPCGRPCATADAMTQRSHVNKGQISWQGKFAQGPKQTKSQKSTRSRVALQRAAVQRIALPLSKTLVSLLRIDPQSIWKTGLGFKDSLIFTDSLGQLRKAVPGRIAPCRSCPRPSPGGCAAKNNGQASAVAAQAFCTLPTWLPTEALKPVGERGPEDNDWQAGDIYIVIYCIAVQL</sequence>
<reference evidence="1 2" key="1">
    <citation type="submission" date="2020-02" db="EMBL/GenBank/DDBJ databases">
        <title>Comparative genomics of the hypocrealean fungal genus Beauvera.</title>
        <authorList>
            <person name="Showalter D.N."/>
            <person name="Bushley K.E."/>
            <person name="Rehner S.A."/>
        </authorList>
    </citation>
    <scope>NUCLEOTIDE SEQUENCE [LARGE SCALE GENOMIC DNA]</scope>
    <source>
        <strain evidence="1 2">ARSEF4384</strain>
    </source>
</reference>
<proteinExistence type="predicted"/>
<accession>A0AAW0RS04</accession>
<evidence type="ECO:0000313" key="2">
    <source>
        <dbReference type="Proteomes" id="UP001397290"/>
    </source>
</evidence>
<organism evidence="1 2">
    <name type="scientific">Beauveria asiatica</name>
    <dbReference type="NCBI Taxonomy" id="1069075"/>
    <lineage>
        <taxon>Eukaryota</taxon>
        <taxon>Fungi</taxon>
        <taxon>Dikarya</taxon>
        <taxon>Ascomycota</taxon>
        <taxon>Pezizomycotina</taxon>
        <taxon>Sordariomycetes</taxon>
        <taxon>Hypocreomycetidae</taxon>
        <taxon>Hypocreales</taxon>
        <taxon>Cordycipitaceae</taxon>
        <taxon>Beauveria</taxon>
    </lineage>
</organism>
<evidence type="ECO:0000313" key="1">
    <source>
        <dbReference type="EMBL" id="KAK8144621.1"/>
    </source>
</evidence>
<comment type="caution">
    <text evidence="1">The sequence shown here is derived from an EMBL/GenBank/DDBJ whole genome shotgun (WGS) entry which is preliminary data.</text>
</comment>
<dbReference type="Proteomes" id="UP001397290">
    <property type="component" value="Unassembled WGS sequence"/>
</dbReference>
<name>A0AAW0RS04_9HYPO</name>